<dbReference type="Proteomes" id="UP001147747">
    <property type="component" value="Unassembled WGS sequence"/>
</dbReference>
<sequence>MRPSFTLFQVASTVTSASSPWQASWLLGQRLATLQKLARATGIPSTGTRKVLAERIGEALDLQSAGRETNAEFEKGAGALSVLSIDMGIQNLAFAHLRVDQPFHGIGKGISGDLSRPKITAWRRLPLSDIATLRENRVGGIDPASKDGSVVDLGLKQASPVTISESGLATESNPSPNSKSKSEDSNSDLDADDEATKKKTPSFDLPHYAETAHTLLHTLVAMYKPTHILIERQRFRSGSSSHVQEWTLRVGLFEAMLYAALEAMKKERGGSLSGVGVYGIDPKRVVQYWGEKEPGFTNVEDGGDKKRKPTSREVKKAKIDTVARWLEAALSETESSSTSSTSTSAHRKIDLLSESSPPRTLAEAYLARLRTGAKRGPKVVPVLKDLTKLDDLADCLLQGVTWVEWIRMRELVLRKGVAAIEES</sequence>
<feature type="compositionally biased region" description="Low complexity" evidence="1">
    <location>
        <begin position="333"/>
        <end position="344"/>
    </location>
</feature>
<dbReference type="OrthoDB" id="5552842at2759"/>
<dbReference type="InterPro" id="IPR003034">
    <property type="entry name" value="SAP_dom"/>
</dbReference>
<reference evidence="3" key="1">
    <citation type="submission" date="2022-12" db="EMBL/GenBank/DDBJ databases">
        <authorList>
            <person name="Petersen C."/>
        </authorList>
    </citation>
    <scope>NUCLEOTIDE SEQUENCE</scope>
    <source>
        <strain evidence="3">IBT 29677</strain>
    </source>
</reference>
<dbReference type="GO" id="GO:0000403">
    <property type="term" value="F:Y-form DNA binding"/>
    <property type="evidence" value="ECO:0007669"/>
    <property type="project" value="TreeGrafter"/>
</dbReference>
<dbReference type="CDD" id="cd16963">
    <property type="entry name" value="CCE1"/>
    <property type="match status" value="1"/>
</dbReference>
<name>A0A9X0BB52_9EURO</name>
<feature type="domain" description="SAP" evidence="2">
    <location>
        <begin position="26"/>
        <end position="60"/>
    </location>
</feature>
<dbReference type="EMBL" id="JAPZBU010000005">
    <property type="protein sequence ID" value="KAJ5403346.1"/>
    <property type="molecule type" value="Genomic_DNA"/>
</dbReference>
<evidence type="ECO:0000256" key="1">
    <source>
        <dbReference type="SAM" id="MobiDB-lite"/>
    </source>
</evidence>
<organism evidence="3 4">
    <name type="scientific">Penicillium cosmopolitanum</name>
    <dbReference type="NCBI Taxonomy" id="1131564"/>
    <lineage>
        <taxon>Eukaryota</taxon>
        <taxon>Fungi</taxon>
        <taxon>Dikarya</taxon>
        <taxon>Ascomycota</taxon>
        <taxon>Pezizomycotina</taxon>
        <taxon>Eurotiomycetes</taxon>
        <taxon>Eurotiomycetidae</taxon>
        <taxon>Eurotiales</taxon>
        <taxon>Aspergillaceae</taxon>
        <taxon>Penicillium</taxon>
    </lineage>
</organism>
<dbReference type="Gene3D" id="3.30.420.10">
    <property type="entry name" value="Ribonuclease H-like superfamily/Ribonuclease H"/>
    <property type="match status" value="1"/>
</dbReference>
<keyword evidence="4" id="KW-1185">Reference proteome</keyword>
<proteinExistence type="predicted"/>
<dbReference type="RefSeq" id="XP_056490588.1">
    <property type="nucleotide sequence ID" value="XM_056627854.1"/>
</dbReference>
<dbReference type="InterPro" id="IPR015242">
    <property type="entry name" value="Ydc2_cat"/>
</dbReference>
<comment type="caution">
    <text evidence="3">The sequence shown here is derived from an EMBL/GenBank/DDBJ whole genome shotgun (WGS) entry which is preliminary data.</text>
</comment>
<protein>
    <recommendedName>
        <fullName evidence="2">SAP domain-containing protein</fullName>
    </recommendedName>
</protein>
<dbReference type="Pfam" id="PF09159">
    <property type="entry name" value="Ydc2-catalyt"/>
    <property type="match status" value="1"/>
</dbReference>
<evidence type="ECO:0000313" key="4">
    <source>
        <dbReference type="Proteomes" id="UP001147747"/>
    </source>
</evidence>
<dbReference type="InterPro" id="IPR012337">
    <property type="entry name" value="RNaseH-like_sf"/>
</dbReference>
<dbReference type="GO" id="GO:0000402">
    <property type="term" value="F:crossed form four-way junction DNA binding"/>
    <property type="evidence" value="ECO:0007669"/>
    <property type="project" value="TreeGrafter"/>
</dbReference>
<dbReference type="GeneID" id="81366834"/>
<dbReference type="GO" id="GO:0070336">
    <property type="term" value="F:flap-structured DNA binding"/>
    <property type="evidence" value="ECO:0007669"/>
    <property type="project" value="TreeGrafter"/>
</dbReference>
<evidence type="ECO:0000313" key="3">
    <source>
        <dbReference type="EMBL" id="KAJ5403346.1"/>
    </source>
</evidence>
<dbReference type="SUPFAM" id="SSF53098">
    <property type="entry name" value="Ribonuclease H-like"/>
    <property type="match status" value="1"/>
</dbReference>
<dbReference type="GO" id="GO:0004520">
    <property type="term" value="F:DNA endonuclease activity"/>
    <property type="evidence" value="ECO:0007669"/>
    <property type="project" value="TreeGrafter"/>
</dbReference>
<dbReference type="PROSITE" id="PS50800">
    <property type="entry name" value="SAP"/>
    <property type="match status" value="1"/>
</dbReference>
<feature type="region of interest" description="Disordered" evidence="1">
    <location>
        <begin position="333"/>
        <end position="353"/>
    </location>
</feature>
<gene>
    <name evidence="3" type="ORF">N7509_003217</name>
</gene>
<dbReference type="InterPro" id="IPR039197">
    <property type="entry name" value="Mrs1/Cce1"/>
</dbReference>
<dbReference type="PANTHER" id="PTHR28072">
    <property type="entry name" value="CRUCIFORM CUTTING ENDONUCLEASE 1, MITOCHONDRIAL-RELATED"/>
    <property type="match status" value="1"/>
</dbReference>
<feature type="region of interest" description="Disordered" evidence="1">
    <location>
        <begin position="162"/>
        <end position="202"/>
    </location>
</feature>
<accession>A0A9X0BB52</accession>
<reference evidence="3" key="2">
    <citation type="journal article" date="2023" name="IMA Fungus">
        <title>Comparative genomic study of the Penicillium genus elucidates a diverse pangenome and 15 lateral gene transfer events.</title>
        <authorList>
            <person name="Petersen C."/>
            <person name="Sorensen T."/>
            <person name="Nielsen M.R."/>
            <person name="Sondergaard T.E."/>
            <person name="Sorensen J.L."/>
            <person name="Fitzpatrick D.A."/>
            <person name="Frisvad J.C."/>
            <person name="Nielsen K.L."/>
        </authorList>
    </citation>
    <scope>NUCLEOTIDE SEQUENCE</scope>
    <source>
        <strain evidence="3">IBT 29677</strain>
    </source>
</reference>
<dbReference type="GO" id="GO:0005739">
    <property type="term" value="C:mitochondrion"/>
    <property type="evidence" value="ECO:0007669"/>
    <property type="project" value="TreeGrafter"/>
</dbReference>
<evidence type="ECO:0000259" key="2">
    <source>
        <dbReference type="PROSITE" id="PS50800"/>
    </source>
</evidence>
<dbReference type="PANTHER" id="PTHR28072:SF1">
    <property type="entry name" value="CRUCIFORM CUTTING ENDONUCLEASE 1, MITOCHONDRIAL-RELATED"/>
    <property type="match status" value="1"/>
</dbReference>
<dbReference type="InterPro" id="IPR036397">
    <property type="entry name" value="RNaseH_sf"/>
</dbReference>
<dbReference type="AlphaFoldDB" id="A0A9X0BB52"/>